<evidence type="ECO:0000256" key="2">
    <source>
        <dbReference type="ARBA" id="ARBA00005338"/>
    </source>
</evidence>
<comment type="similarity">
    <text evidence="2 10">Belongs to the plastocyanin family.</text>
</comment>
<dbReference type="GO" id="GO:0009543">
    <property type="term" value="C:chloroplast thylakoid lumen"/>
    <property type="evidence" value="ECO:0007669"/>
    <property type="project" value="TreeGrafter"/>
</dbReference>
<dbReference type="PROSITE" id="PS00196">
    <property type="entry name" value="COPPER_BLUE"/>
    <property type="match status" value="1"/>
</dbReference>
<name>A0AAD3DGR3_9CHLO</name>
<comment type="function">
    <text evidence="10">Participates in electron transfer between P700 and the cytochrome b6-f complex in photosystem I.</text>
</comment>
<keyword evidence="6 9" id="KW-0186">Copper</keyword>
<dbReference type="InterPro" id="IPR008972">
    <property type="entry name" value="Cupredoxin"/>
</dbReference>
<dbReference type="Gene3D" id="2.60.40.420">
    <property type="entry name" value="Cupredoxins - blue copper proteins"/>
    <property type="match status" value="1"/>
</dbReference>
<keyword evidence="4 9" id="KW-0479">Metal-binding</keyword>
<keyword evidence="8 10" id="KW-0472">Membrane</keyword>
<keyword evidence="7 10" id="KW-0793">Thylakoid</keyword>
<evidence type="ECO:0000256" key="10">
    <source>
        <dbReference type="RuleBase" id="RU363020"/>
    </source>
</evidence>
<evidence type="ECO:0000256" key="4">
    <source>
        <dbReference type="ARBA" id="ARBA00022723"/>
    </source>
</evidence>
<comment type="caution">
    <text evidence="12">The sequence shown here is derived from an EMBL/GenBank/DDBJ whole genome shotgun (WGS) entry which is preliminary data.</text>
</comment>
<feature type="binding site" evidence="9">
    <location>
        <position position="133"/>
    </location>
    <ligand>
        <name>Cu cation</name>
        <dbReference type="ChEBI" id="CHEBI:23378"/>
    </ligand>
</feature>
<dbReference type="InterPro" id="IPR000923">
    <property type="entry name" value="BlueCu_1"/>
</dbReference>
<evidence type="ECO:0000256" key="9">
    <source>
        <dbReference type="PIRSR" id="PIRSR602387-1"/>
    </source>
</evidence>
<evidence type="ECO:0000256" key="1">
    <source>
        <dbReference type="ARBA" id="ARBA00004622"/>
    </source>
</evidence>
<evidence type="ECO:0000313" key="12">
    <source>
        <dbReference type="EMBL" id="GFR40959.1"/>
    </source>
</evidence>
<protein>
    <recommendedName>
        <fullName evidence="10">Plastocyanin</fullName>
    </recommendedName>
</protein>
<dbReference type="GO" id="GO:0009535">
    <property type="term" value="C:chloroplast thylakoid membrane"/>
    <property type="evidence" value="ECO:0007669"/>
    <property type="project" value="UniProtKB-SubCell"/>
</dbReference>
<dbReference type="InterPro" id="IPR028871">
    <property type="entry name" value="BlueCu_1_BS"/>
</dbReference>
<dbReference type="GO" id="GO:0009055">
    <property type="term" value="F:electron transfer activity"/>
    <property type="evidence" value="ECO:0007669"/>
    <property type="project" value="UniProtKB-UniRule"/>
</dbReference>
<proteinExistence type="inferred from homology"/>
<dbReference type="Pfam" id="PF00127">
    <property type="entry name" value="Copper-bind"/>
    <property type="match status" value="1"/>
</dbReference>
<comment type="subcellular location">
    <subcellularLocation>
        <location evidence="1 10">Plastid</location>
        <location evidence="1 10">Chloroplast thylakoid membrane</location>
        <topology evidence="1 10">Peripheral membrane protein</topology>
        <orientation evidence="1 10">Lumenal side</orientation>
    </subcellularLocation>
</comment>
<feature type="binding site" evidence="9">
    <location>
        <position position="138"/>
    </location>
    <ligand>
        <name>Cu cation</name>
        <dbReference type="ChEBI" id="CHEBI:23378"/>
    </ligand>
</feature>
<organism evidence="12 13">
    <name type="scientific">Astrephomene gubernaculifera</name>
    <dbReference type="NCBI Taxonomy" id="47775"/>
    <lineage>
        <taxon>Eukaryota</taxon>
        <taxon>Viridiplantae</taxon>
        <taxon>Chlorophyta</taxon>
        <taxon>core chlorophytes</taxon>
        <taxon>Chlorophyceae</taxon>
        <taxon>CS clade</taxon>
        <taxon>Chlamydomonadales</taxon>
        <taxon>Astrephomenaceae</taxon>
        <taxon>Astrephomene</taxon>
    </lineage>
</organism>
<sequence>MKATLRAPASRAGAVRPVASLKAAATRVASIAGVSIASMAVTLAAHAGATVKLGADSGALVFEPSTVTIKAGDSITFVNNAGFPHNVVFDEDAVPAGVNAEAISRDDLLNAPGESFTVKLDAAGEYGFYCEPHQGAGMVGKVIVQ</sequence>
<keyword evidence="13" id="KW-1185">Reference proteome</keyword>
<dbReference type="GO" id="GO:0005507">
    <property type="term" value="F:copper ion binding"/>
    <property type="evidence" value="ECO:0007669"/>
    <property type="project" value="UniProtKB-UniRule"/>
</dbReference>
<dbReference type="PRINTS" id="PR00157">
    <property type="entry name" value="PLASTOCYANIN"/>
</dbReference>
<evidence type="ECO:0000256" key="6">
    <source>
        <dbReference type="ARBA" id="ARBA00023008"/>
    </source>
</evidence>
<dbReference type="SUPFAM" id="SSF49503">
    <property type="entry name" value="Cupredoxins"/>
    <property type="match status" value="1"/>
</dbReference>
<evidence type="ECO:0000256" key="5">
    <source>
        <dbReference type="ARBA" id="ARBA00022982"/>
    </source>
</evidence>
<dbReference type="PANTHER" id="PTHR34192:SF10">
    <property type="entry name" value="PLASTOCYANIN MAJOR ISOFORM, CHLOROPLASTIC-RELATED"/>
    <property type="match status" value="1"/>
</dbReference>
<dbReference type="InterPro" id="IPR001235">
    <property type="entry name" value="Copper_blue_Plastocyanin"/>
</dbReference>
<feature type="binding site" evidence="9">
    <location>
        <position position="130"/>
    </location>
    <ligand>
        <name>Cu cation</name>
        <dbReference type="ChEBI" id="CHEBI:23378"/>
    </ligand>
</feature>
<keyword evidence="3 10" id="KW-0813">Transport</keyword>
<evidence type="ECO:0000256" key="7">
    <source>
        <dbReference type="ARBA" id="ARBA00023078"/>
    </source>
</evidence>
<gene>
    <name evidence="12" type="ORF">Agub_g1623</name>
</gene>
<keyword evidence="5 10" id="KW-0249">Electron transport</keyword>
<evidence type="ECO:0000256" key="3">
    <source>
        <dbReference type="ARBA" id="ARBA00022448"/>
    </source>
</evidence>
<evidence type="ECO:0000259" key="11">
    <source>
        <dbReference type="Pfam" id="PF00127"/>
    </source>
</evidence>
<accession>A0AAD3DGR3</accession>
<evidence type="ECO:0000256" key="8">
    <source>
        <dbReference type="ARBA" id="ARBA00023136"/>
    </source>
</evidence>
<dbReference type="Proteomes" id="UP001054857">
    <property type="component" value="Unassembled WGS sequence"/>
</dbReference>
<dbReference type="InterPro" id="IPR002387">
    <property type="entry name" value="Plastocyanin"/>
</dbReference>
<dbReference type="AlphaFoldDB" id="A0AAD3DGR3"/>
<feature type="domain" description="Blue (type 1) copper" evidence="11">
    <location>
        <begin position="50"/>
        <end position="145"/>
    </location>
</feature>
<reference evidence="12 13" key="1">
    <citation type="journal article" date="2021" name="Sci. Rep.">
        <title>Genome sequencing of the multicellular alga Astrephomene provides insights into convergent evolution of germ-soma differentiation.</title>
        <authorList>
            <person name="Yamashita S."/>
            <person name="Yamamoto K."/>
            <person name="Matsuzaki R."/>
            <person name="Suzuki S."/>
            <person name="Yamaguchi H."/>
            <person name="Hirooka S."/>
            <person name="Minakuchi Y."/>
            <person name="Miyagishima S."/>
            <person name="Kawachi M."/>
            <person name="Toyoda A."/>
            <person name="Nozaki H."/>
        </authorList>
    </citation>
    <scope>NUCLEOTIDE SEQUENCE [LARGE SCALE GENOMIC DNA]</scope>
    <source>
        <strain evidence="12 13">NIES-4017</strain>
    </source>
</reference>
<dbReference type="PANTHER" id="PTHR34192">
    <property type="entry name" value="PLASTOCYANIN MAJOR ISOFORM, CHLOROPLASTIC-RELATED"/>
    <property type="match status" value="1"/>
</dbReference>
<dbReference type="EMBL" id="BMAR01000001">
    <property type="protein sequence ID" value="GFR40959.1"/>
    <property type="molecule type" value="Genomic_DNA"/>
</dbReference>
<dbReference type="NCBIfam" id="TIGR02656">
    <property type="entry name" value="cyanin_plasto"/>
    <property type="match status" value="1"/>
</dbReference>
<dbReference type="PRINTS" id="PR00156">
    <property type="entry name" value="COPPERBLUE"/>
</dbReference>
<evidence type="ECO:0000313" key="13">
    <source>
        <dbReference type="Proteomes" id="UP001054857"/>
    </source>
</evidence>
<dbReference type="CDD" id="cd04219">
    <property type="entry name" value="Plastocyanin"/>
    <property type="match status" value="1"/>
</dbReference>
<feature type="binding site" evidence="9">
    <location>
        <position position="85"/>
    </location>
    <ligand>
        <name>Cu cation</name>
        <dbReference type="ChEBI" id="CHEBI:23378"/>
    </ligand>
</feature>
<comment type="cofactor">
    <cofactor evidence="9">
        <name>Cu(2+)</name>
        <dbReference type="ChEBI" id="CHEBI:29036"/>
    </cofactor>
    <text evidence="9">The crystal structure with reduced Cu(1+) has also been determined.</text>
</comment>